<dbReference type="InterPro" id="IPR002735">
    <property type="entry name" value="Transl_init_fac_IF2/IF5_dom"/>
</dbReference>
<dbReference type="Pfam" id="PF01873">
    <property type="entry name" value="eIF-5_eIF-2B"/>
    <property type="match status" value="1"/>
</dbReference>
<dbReference type="GO" id="GO:0005092">
    <property type="term" value="F:GDP-dissociation inhibitor activity"/>
    <property type="evidence" value="ECO:0007669"/>
    <property type="project" value="TreeGrafter"/>
</dbReference>
<evidence type="ECO:0000256" key="3">
    <source>
        <dbReference type="ARBA" id="ARBA00022741"/>
    </source>
</evidence>
<dbReference type="SMART" id="SM00515">
    <property type="entry name" value="eIF5C"/>
    <property type="match status" value="1"/>
</dbReference>
<sequence>MALNVNEKIKDIFYRYKMEKINVKIEGKGNGIKTIIVNIKNIGKSLNRSPIYCLKFFGFELGTRVQVDKDERHIIQGLHNSSDLQALLDKFIAKFVLCGQCHNPETIFKIFKKKILLLNCLACGEICPIEINHKLVTFIIKHHINTITNKYKPESPISKFTRPTQVVNSENETWSDDVGFVDVHSFSNLIADEDFYKPKLERIKIFQNFLKNNSYTNIEEILKESQRLELNTRASLILTELLLNEDMIKQIEQHNLLFAALNKHKKSQKIFLSGIEKVIEKHLSLIPKTSNILQLIFEKHIVDKDVMLNWSQKISKKKYIKLSMCDQIHENALPFIKSLNVDSNEADISVLFDKSYKMIYNSHKDGFCDNIDINNI</sequence>
<dbReference type="GO" id="GO:0003743">
    <property type="term" value="F:translation initiation factor activity"/>
    <property type="evidence" value="ECO:0007669"/>
    <property type="project" value="UniProtKB-KW"/>
</dbReference>
<keyword evidence="3" id="KW-0547">Nucleotide-binding</keyword>
<dbReference type="Gene3D" id="1.25.40.180">
    <property type="match status" value="1"/>
</dbReference>
<organism evidence="7">
    <name type="scientific">viral metagenome</name>
    <dbReference type="NCBI Taxonomy" id="1070528"/>
    <lineage>
        <taxon>unclassified sequences</taxon>
        <taxon>metagenomes</taxon>
        <taxon>organismal metagenomes</taxon>
    </lineage>
</organism>
<evidence type="ECO:0000256" key="2">
    <source>
        <dbReference type="ARBA" id="ARBA00022540"/>
    </source>
</evidence>
<evidence type="ECO:0000256" key="5">
    <source>
        <dbReference type="ARBA" id="ARBA00023134"/>
    </source>
</evidence>
<accession>A0A6C0JAT7</accession>
<dbReference type="InterPro" id="IPR045196">
    <property type="entry name" value="IF2/IF5"/>
</dbReference>
<dbReference type="InterPro" id="IPR003307">
    <property type="entry name" value="W2_domain"/>
</dbReference>
<dbReference type="SUPFAM" id="SSF100966">
    <property type="entry name" value="Translation initiation factor 2 beta, aIF2beta, N-terminal domain"/>
    <property type="match status" value="1"/>
</dbReference>
<dbReference type="SUPFAM" id="SSF48371">
    <property type="entry name" value="ARM repeat"/>
    <property type="match status" value="1"/>
</dbReference>
<comment type="similarity">
    <text evidence="1">Belongs to the eIF-2-beta/eIF-5 family.</text>
</comment>
<dbReference type="PROSITE" id="PS51363">
    <property type="entry name" value="W2"/>
    <property type="match status" value="1"/>
</dbReference>
<dbReference type="InterPro" id="IPR016189">
    <property type="entry name" value="Transl_init_fac_IF2/IF5_N"/>
</dbReference>
<dbReference type="Gene3D" id="3.30.30.170">
    <property type="match status" value="1"/>
</dbReference>
<dbReference type="GO" id="GO:0005525">
    <property type="term" value="F:GTP binding"/>
    <property type="evidence" value="ECO:0007669"/>
    <property type="project" value="UniProtKB-KW"/>
</dbReference>
<dbReference type="Pfam" id="PF02020">
    <property type="entry name" value="W2"/>
    <property type="match status" value="1"/>
</dbReference>
<proteinExistence type="inferred from homology"/>
<dbReference type="PANTHER" id="PTHR23001:SF7">
    <property type="entry name" value="EUKARYOTIC TRANSLATION INITIATION FACTOR 5"/>
    <property type="match status" value="1"/>
</dbReference>
<dbReference type="GO" id="GO:0001732">
    <property type="term" value="P:formation of cytoplasmic translation initiation complex"/>
    <property type="evidence" value="ECO:0007669"/>
    <property type="project" value="TreeGrafter"/>
</dbReference>
<dbReference type="AlphaFoldDB" id="A0A6C0JAT7"/>
<dbReference type="CDD" id="cd11561">
    <property type="entry name" value="W2_eIF5"/>
    <property type="match status" value="1"/>
</dbReference>
<evidence type="ECO:0000259" key="6">
    <source>
        <dbReference type="PROSITE" id="PS51363"/>
    </source>
</evidence>
<dbReference type="InterPro" id="IPR016190">
    <property type="entry name" value="Transl_init_fac_IF2/IF5_Zn-bd"/>
</dbReference>
<protein>
    <recommendedName>
        <fullName evidence="6">W2 domain-containing protein</fullName>
    </recommendedName>
</protein>
<feature type="domain" description="W2" evidence="6">
    <location>
        <begin position="189"/>
        <end position="349"/>
    </location>
</feature>
<dbReference type="Gene3D" id="2.20.25.350">
    <property type="match status" value="1"/>
</dbReference>
<dbReference type="PANTHER" id="PTHR23001">
    <property type="entry name" value="EUKARYOTIC TRANSLATION INITIATION FACTOR"/>
    <property type="match status" value="1"/>
</dbReference>
<keyword evidence="4" id="KW-0648">Protein biosynthesis</keyword>
<dbReference type="SUPFAM" id="SSF75689">
    <property type="entry name" value="Zinc-binding domain of translation initiation factor 2 beta"/>
    <property type="match status" value="1"/>
</dbReference>
<dbReference type="GO" id="GO:0071074">
    <property type="term" value="F:eukaryotic initiation factor eIF2 binding"/>
    <property type="evidence" value="ECO:0007669"/>
    <property type="project" value="TreeGrafter"/>
</dbReference>
<dbReference type="FunFam" id="3.30.30.170:FF:000002">
    <property type="entry name" value="Eukaryotic translation initiation factor 5"/>
    <property type="match status" value="1"/>
</dbReference>
<evidence type="ECO:0000313" key="7">
    <source>
        <dbReference type="EMBL" id="QHU01940.1"/>
    </source>
</evidence>
<keyword evidence="2" id="KW-0396">Initiation factor</keyword>
<dbReference type="FunFam" id="2.20.25.350:FF:000001">
    <property type="entry name" value="Eukaryotic translation initiation factor 5"/>
    <property type="match status" value="1"/>
</dbReference>
<name>A0A6C0JAT7_9ZZZZ</name>
<reference evidence="7" key="1">
    <citation type="journal article" date="2020" name="Nature">
        <title>Giant virus diversity and host interactions through global metagenomics.</title>
        <authorList>
            <person name="Schulz F."/>
            <person name="Roux S."/>
            <person name="Paez-Espino D."/>
            <person name="Jungbluth S."/>
            <person name="Walsh D.A."/>
            <person name="Denef V.J."/>
            <person name="McMahon K.D."/>
            <person name="Konstantinidis K.T."/>
            <person name="Eloe-Fadrosh E.A."/>
            <person name="Kyrpides N.C."/>
            <person name="Woyke T."/>
        </authorList>
    </citation>
    <scope>NUCLEOTIDE SEQUENCE</scope>
    <source>
        <strain evidence="7">GVMAG-M-3300025880-56</strain>
    </source>
</reference>
<dbReference type="GO" id="GO:0005829">
    <property type="term" value="C:cytosol"/>
    <property type="evidence" value="ECO:0007669"/>
    <property type="project" value="TreeGrafter"/>
</dbReference>
<dbReference type="SMART" id="SM00653">
    <property type="entry name" value="eIF2B_5"/>
    <property type="match status" value="1"/>
</dbReference>
<dbReference type="EMBL" id="MN740350">
    <property type="protein sequence ID" value="QHU01940.1"/>
    <property type="molecule type" value="Genomic_DNA"/>
</dbReference>
<evidence type="ECO:0000256" key="4">
    <source>
        <dbReference type="ARBA" id="ARBA00022917"/>
    </source>
</evidence>
<keyword evidence="5" id="KW-0342">GTP-binding</keyword>
<evidence type="ECO:0000256" key="1">
    <source>
        <dbReference type="ARBA" id="ARBA00010397"/>
    </source>
</evidence>
<dbReference type="InterPro" id="IPR016024">
    <property type="entry name" value="ARM-type_fold"/>
</dbReference>